<gene>
    <name evidence="2" type="primary">LOC130470209</name>
</gene>
<reference evidence="2" key="2">
    <citation type="submission" date="2025-08" db="UniProtKB">
        <authorList>
            <consortium name="RefSeq"/>
        </authorList>
    </citation>
    <scope>IDENTIFICATION</scope>
    <source>
        <tissue evidence="2">Leaf</tissue>
    </source>
</reference>
<dbReference type="PANTHER" id="PTHR48004">
    <property type="entry name" value="OS01G0149700 PROTEIN"/>
    <property type="match status" value="1"/>
</dbReference>
<dbReference type="Pfam" id="PF00560">
    <property type="entry name" value="LRR_1"/>
    <property type="match status" value="4"/>
</dbReference>
<reference evidence="1" key="1">
    <citation type="journal article" date="2021" name="Nat. Commun.">
        <title>Genomic analyses provide insights into spinach domestication and the genetic basis of agronomic traits.</title>
        <authorList>
            <person name="Cai X."/>
            <person name="Sun X."/>
            <person name="Xu C."/>
            <person name="Sun H."/>
            <person name="Wang X."/>
            <person name="Ge C."/>
            <person name="Zhang Z."/>
            <person name="Wang Q."/>
            <person name="Fei Z."/>
            <person name="Jiao C."/>
            <person name="Wang Q."/>
        </authorList>
    </citation>
    <scope>NUCLEOTIDE SEQUENCE [LARGE SCALE GENOMIC DNA]</scope>
    <source>
        <strain evidence="1">cv. Varoflay</strain>
    </source>
</reference>
<dbReference type="GeneID" id="130470209"/>
<protein>
    <submittedName>
        <fullName evidence="2">Receptor-like protein 35</fullName>
    </submittedName>
</protein>
<dbReference type="InterPro" id="IPR001611">
    <property type="entry name" value="Leu-rich_rpt"/>
</dbReference>
<proteinExistence type="predicted"/>
<dbReference type="Pfam" id="PF13855">
    <property type="entry name" value="LRR_8"/>
    <property type="match status" value="1"/>
</dbReference>
<accession>A0ABM3RJM8</accession>
<evidence type="ECO:0000313" key="2">
    <source>
        <dbReference type="RefSeq" id="XP_056695831.1"/>
    </source>
</evidence>
<name>A0ABM3RJM8_SPIOL</name>
<sequence>MCKKTLTLQAITNGFNTSKFALYQELTNLRELQILDLSWNYFSGDIQGICLLKNLRELHLGSNQLSGEFPSCIQNMSSLQTLDLSRNQFSGKVPKFLSTLRYLEYLDLSDNFFKTSCVTTLWKQLRRGLHLPQSTNLSLAFLDISSNNFNDKLPENLGKVYPNIEHLNFSGNNFEEDIPSSIIRMQWIISMDLSNNNFFGKLPRRMLSNYMSLEKLDLSNNNLEGDIIPENMNLALLGWLKASNNSFGGIQSTFGDTSGGAVFGDYGDINKKIESIDYSTIPNEVEFMAKN</sequence>
<dbReference type="PANTHER" id="PTHR48004:SF71">
    <property type="entry name" value="OS02G0161450 PROTEIN"/>
    <property type="match status" value="1"/>
</dbReference>
<keyword evidence="1" id="KW-1185">Reference proteome</keyword>
<evidence type="ECO:0000313" key="1">
    <source>
        <dbReference type="Proteomes" id="UP000813463"/>
    </source>
</evidence>
<dbReference type="InterPro" id="IPR052941">
    <property type="entry name" value="StomDev_PlantInt_Reg"/>
</dbReference>
<dbReference type="Proteomes" id="UP000813463">
    <property type="component" value="Chromosome 3"/>
</dbReference>
<dbReference type="SUPFAM" id="SSF52058">
    <property type="entry name" value="L domain-like"/>
    <property type="match status" value="1"/>
</dbReference>
<dbReference type="InterPro" id="IPR032675">
    <property type="entry name" value="LRR_dom_sf"/>
</dbReference>
<organism evidence="1 2">
    <name type="scientific">Spinacia oleracea</name>
    <name type="common">Spinach</name>
    <dbReference type="NCBI Taxonomy" id="3562"/>
    <lineage>
        <taxon>Eukaryota</taxon>
        <taxon>Viridiplantae</taxon>
        <taxon>Streptophyta</taxon>
        <taxon>Embryophyta</taxon>
        <taxon>Tracheophyta</taxon>
        <taxon>Spermatophyta</taxon>
        <taxon>Magnoliopsida</taxon>
        <taxon>eudicotyledons</taxon>
        <taxon>Gunneridae</taxon>
        <taxon>Pentapetalae</taxon>
        <taxon>Caryophyllales</taxon>
        <taxon>Chenopodiaceae</taxon>
        <taxon>Chenopodioideae</taxon>
        <taxon>Anserineae</taxon>
        <taxon>Spinacia</taxon>
    </lineage>
</organism>
<dbReference type="RefSeq" id="XP_056695831.1">
    <property type="nucleotide sequence ID" value="XM_056839853.1"/>
</dbReference>
<dbReference type="PRINTS" id="PR00019">
    <property type="entry name" value="LEURICHRPT"/>
</dbReference>
<dbReference type="Gene3D" id="3.80.10.10">
    <property type="entry name" value="Ribonuclease Inhibitor"/>
    <property type="match status" value="2"/>
</dbReference>